<evidence type="ECO:0000256" key="2">
    <source>
        <dbReference type="ARBA" id="ARBA00022801"/>
    </source>
</evidence>
<evidence type="ECO:0000313" key="7">
    <source>
        <dbReference type="Proteomes" id="UP000188145"/>
    </source>
</evidence>
<name>A0A1Q2CNT6_9ACTN</name>
<dbReference type="InterPro" id="IPR052708">
    <property type="entry name" value="PxpC"/>
</dbReference>
<dbReference type="AlphaFoldDB" id="A0A1Q2CNT6"/>
<dbReference type="SUPFAM" id="SSF50891">
    <property type="entry name" value="Cyclophilin-like"/>
    <property type="match status" value="2"/>
</dbReference>
<evidence type="ECO:0008006" key="8">
    <source>
        <dbReference type="Google" id="ProtNLM"/>
    </source>
</evidence>
<dbReference type="PANTHER" id="PTHR43309">
    <property type="entry name" value="5-OXOPROLINASE SUBUNIT C"/>
    <property type="match status" value="1"/>
</dbReference>
<keyword evidence="2" id="KW-0378">Hydrolase</keyword>
<dbReference type="PANTHER" id="PTHR43309:SF3">
    <property type="entry name" value="5-OXOPROLINASE SUBUNIT C"/>
    <property type="match status" value="1"/>
</dbReference>
<dbReference type="RefSeq" id="WP_077686117.1">
    <property type="nucleotide sequence ID" value="NZ_CP019606.1"/>
</dbReference>
<accession>A0A1Q2CNT6</accession>
<dbReference type="InterPro" id="IPR003778">
    <property type="entry name" value="CT_A_B"/>
</dbReference>
<gene>
    <name evidence="6" type="ORF">BW730_10040</name>
</gene>
<dbReference type="GO" id="GO:0016787">
    <property type="term" value="F:hydrolase activity"/>
    <property type="evidence" value="ECO:0007669"/>
    <property type="project" value="UniProtKB-KW"/>
</dbReference>
<protein>
    <recommendedName>
        <fullName evidence="8">Allophanate hydrolase</fullName>
    </recommendedName>
</protein>
<dbReference type="Proteomes" id="UP000188145">
    <property type="component" value="Chromosome"/>
</dbReference>
<dbReference type="SMART" id="SM00797">
    <property type="entry name" value="AHS2"/>
    <property type="match status" value="1"/>
</dbReference>
<evidence type="ECO:0000259" key="4">
    <source>
        <dbReference type="SMART" id="SM00796"/>
    </source>
</evidence>
<feature type="domain" description="Carboxyltransferase" evidence="5">
    <location>
        <begin position="258"/>
        <end position="518"/>
    </location>
</feature>
<organism evidence="6 7">
    <name type="scientific">Tessaracoccus aquimaris</name>
    <dbReference type="NCBI Taxonomy" id="1332264"/>
    <lineage>
        <taxon>Bacteria</taxon>
        <taxon>Bacillati</taxon>
        <taxon>Actinomycetota</taxon>
        <taxon>Actinomycetes</taxon>
        <taxon>Propionibacteriales</taxon>
        <taxon>Propionibacteriaceae</taxon>
        <taxon>Tessaracoccus</taxon>
    </lineage>
</organism>
<evidence type="ECO:0000313" key="6">
    <source>
        <dbReference type="EMBL" id="AQP47781.1"/>
    </source>
</evidence>
<dbReference type="STRING" id="1332264.BW730_10040"/>
<dbReference type="InterPro" id="IPR029000">
    <property type="entry name" value="Cyclophilin-like_dom_sf"/>
</dbReference>
<evidence type="ECO:0000259" key="5">
    <source>
        <dbReference type="SMART" id="SM00797"/>
    </source>
</evidence>
<dbReference type="GO" id="GO:0005524">
    <property type="term" value="F:ATP binding"/>
    <property type="evidence" value="ECO:0007669"/>
    <property type="project" value="UniProtKB-KW"/>
</dbReference>
<dbReference type="SUPFAM" id="SSF160467">
    <property type="entry name" value="PH0987 N-terminal domain-like"/>
    <property type="match status" value="1"/>
</dbReference>
<dbReference type="Gene3D" id="3.30.1360.40">
    <property type="match status" value="1"/>
</dbReference>
<dbReference type="Pfam" id="PF02626">
    <property type="entry name" value="CT_A_B"/>
    <property type="match status" value="1"/>
</dbReference>
<evidence type="ECO:0000256" key="1">
    <source>
        <dbReference type="ARBA" id="ARBA00022741"/>
    </source>
</evidence>
<reference evidence="7" key="1">
    <citation type="submission" date="2017-02" db="EMBL/GenBank/DDBJ databases">
        <title>Tessaracoccus aquaemaris sp. nov., isolated from the intestine of a Korean rockfish, Sebastes schlegelii, in a marine aquaculture pond.</title>
        <authorList>
            <person name="Tak E.J."/>
            <person name="Bae J.-W."/>
        </authorList>
    </citation>
    <scope>NUCLEOTIDE SEQUENCE [LARGE SCALE GENOMIC DNA]</scope>
    <source>
        <strain evidence="7">NSG39</strain>
    </source>
</reference>
<dbReference type="Pfam" id="PF02682">
    <property type="entry name" value="CT_C_D"/>
    <property type="match status" value="1"/>
</dbReference>
<dbReference type="OrthoDB" id="9768696at2"/>
<sequence length="520" mass="52704">MRLLACGERALLVEFASLDEVLAAEPVLRAAAAATRGPWASVTDVIPAARTVLVVGAPAAEGGPAVAALLSGPRVAAASGTPREVVIPVRYDGPDLAAVADETGLTVAEVVRAHVETPWQVAFGGFAPGFSYLVGGDPRLRVPRLASPRTRVPAGSVGLADEFSGIYPTSSPGGWRLLGTTDVTLFDPGASPPALLTPGTTVRFEAVPAGRTSTPARGAERAATPPTATVAHATKALIVESALLPVTAQDEGRTGLGAVGVGASGAADLGSYRLGERLVGNPPGGAALEITLGQVVVRAVGDHTVAMTGAPCRAEVDGRPVSPGVAFALRDGERLTLGPPAVGLRSYLSVRGGVAVEEVLGSRSTDTLGGLGPAPLTAGTEVPVGEARAGWLAAVDWTPVSAETSDVVELRYLQGPRAEWVEGLDGSTWVVGGAVDRVGARLTGEPLRRAPGELPSEPVVRGAIQVPPSGEPVLFLADHPVTGGYPVVGVLTPQAADSAAQLVPGRRCRLVREARPRSGG</sequence>
<dbReference type="SMART" id="SM00796">
    <property type="entry name" value="AHS1"/>
    <property type="match status" value="1"/>
</dbReference>
<keyword evidence="1" id="KW-0547">Nucleotide-binding</keyword>
<keyword evidence="3" id="KW-0067">ATP-binding</keyword>
<dbReference type="Gene3D" id="2.40.100.10">
    <property type="entry name" value="Cyclophilin-like"/>
    <property type="match status" value="2"/>
</dbReference>
<dbReference type="EMBL" id="CP019606">
    <property type="protein sequence ID" value="AQP47781.1"/>
    <property type="molecule type" value="Genomic_DNA"/>
</dbReference>
<proteinExistence type="predicted"/>
<keyword evidence="7" id="KW-1185">Reference proteome</keyword>
<evidence type="ECO:0000256" key="3">
    <source>
        <dbReference type="ARBA" id="ARBA00022840"/>
    </source>
</evidence>
<dbReference type="KEGG" id="tes:BW730_10040"/>
<feature type="domain" description="Carboxyltransferase" evidence="4">
    <location>
        <begin position="1"/>
        <end position="196"/>
    </location>
</feature>
<dbReference type="InterPro" id="IPR003833">
    <property type="entry name" value="CT_C_D"/>
</dbReference>